<evidence type="ECO:0000313" key="3">
    <source>
        <dbReference type="Proteomes" id="UP000001307"/>
    </source>
</evidence>
<evidence type="ECO:0000256" key="1">
    <source>
        <dbReference type="SAM" id="MobiDB-lite"/>
    </source>
</evidence>
<dbReference type="EMBL" id="FN653017">
    <property type="protein sequence ID" value="CBY21696.1"/>
    <property type="molecule type" value="Genomic_DNA"/>
</dbReference>
<reference evidence="2" key="1">
    <citation type="journal article" date="2010" name="Science">
        <title>Plasticity of animal genome architecture unmasked by rapid evolution of a pelagic tunicate.</title>
        <authorList>
            <person name="Denoeud F."/>
            <person name="Henriet S."/>
            <person name="Mungpakdee S."/>
            <person name="Aury J.M."/>
            <person name="Da Silva C."/>
            <person name="Brinkmann H."/>
            <person name="Mikhaleva J."/>
            <person name="Olsen L.C."/>
            <person name="Jubin C."/>
            <person name="Canestro C."/>
            <person name="Bouquet J.M."/>
            <person name="Danks G."/>
            <person name="Poulain J."/>
            <person name="Campsteijn C."/>
            <person name="Adamski M."/>
            <person name="Cross I."/>
            <person name="Yadetie F."/>
            <person name="Muffato M."/>
            <person name="Louis A."/>
            <person name="Butcher S."/>
            <person name="Tsagkogeorga G."/>
            <person name="Konrad A."/>
            <person name="Singh S."/>
            <person name="Jensen M.F."/>
            <person name="Cong E.H."/>
            <person name="Eikeseth-Otteraa H."/>
            <person name="Noel B."/>
            <person name="Anthouard V."/>
            <person name="Porcel B.M."/>
            <person name="Kachouri-Lafond R."/>
            <person name="Nishino A."/>
            <person name="Ugolini M."/>
            <person name="Chourrout P."/>
            <person name="Nishida H."/>
            <person name="Aasland R."/>
            <person name="Huzurbazar S."/>
            <person name="Westhof E."/>
            <person name="Delsuc F."/>
            <person name="Lehrach H."/>
            <person name="Reinhardt R."/>
            <person name="Weissenbach J."/>
            <person name="Roy S.W."/>
            <person name="Artiguenave F."/>
            <person name="Postlethwait J.H."/>
            <person name="Manak J.R."/>
            <person name="Thompson E.M."/>
            <person name="Jaillon O."/>
            <person name="Du Pasquier L."/>
            <person name="Boudinot P."/>
            <person name="Liberles D.A."/>
            <person name="Volff J.N."/>
            <person name="Philippe H."/>
            <person name="Lenhard B."/>
            <person name="Roest Crollius H."/>
            <person name="Wincker P."/>
            <person name="Chourrout D."/>
        </authorList>
    </citation>
    <scope>NUCLEOTIDE SEQUENCE [LARGE SCALE GENOMIC DNA]</scope>
</reference>
<name>E4WV14_OIKDI</name>
<protein>
    <submittedName>
        <fullName evidence="2">Uncharacterized protein</fullName>
    </submittedName>
</protein>
<feature type="region of interest" description="Disordered" evidence="1">
    <location>
        <begin position="1"/>
        <end position="42"/>
    </location>
</feature>
<dbReference type="Proteomes" id="UP000001307">
    <property type="component" value="Unassembled WGS sequence"/>
</dbReference>
<gene>
    <name evidence="2" type="ORF">GSOID_T00009471001</name>
</gene>
<organism evidence="2">
    <name type="scientific">Oikopleura dioica</name>
    <name type="common">Tunicate</name>
    <dbReference type="NCBI Taxonomy" id="34765"/>
    <lineage>
        <taxon>Eukaryota</taxon>
        <taxon>Metazoa</taxon>
        <taxon>Chordata</taxon>
        <taxon>Tunicata</taxon>
        <taxon>Appendicularia</taxon>
        <taxon>Copelata</taxon>
        <taxon>Oikopleuridae</taxon>
        <taxon>Oikopleura</taxon>
    </lineage>
</organism>
<evidence type="ECO:0000313" key="2">
    <source>
        <dbReference type="EMBL" id="CBY21696.1"/>
    </source>
</evidence>
<proteinExistence type="predicted"/>
<dbReference type="AlphaFoldDB" id="E4WV14"/>
<accession>E4WV14</accession>
<feature type="compositionally biased region" description="Basic and acidic residues" evidence="1">
    <location>
        <begin position="1"/>
        <end position="14"/>
    </location>
</feature>
<sequence length="416" mass="47292">MSEKVQTVAHKESEWASDGADWSDDEFSDCSGDGKSSAKASAPKIVSKVLAESNRIQQTPTINTGVEMNNENVYVIHAGNSDDSIMEQNRTEDPPKEKVDNTSIIVINDETEPQKAAESTKDEVIQIDDDDQSCDAAVSKRKYSDCELIISDSDASEKAEEETKVDEVLFVVDEFEEYESLKDSNMLAHKRLKALLANQHFYVEDEYHIFDETATCPAIKVNTFILKVIPNVFPENYKPITKIEKPQVQDKPIEVDMIVMESDEDYQKRSPAGYPQFRDIALRRRLTDMLKRNKFSIDGDYHVFEKTQKFPLLKIKTALIAHFCFKINGDQPAAKIKKVIPVVEEEDSEDEFLVTSFYTEPEVDIEDGNRLPDNEMDVEIQKEKPDQSLADADVIHQNSAHESLENMQTLIIEEHV</sequence>
<keyword evidence="3" id="KW-1185">Reference proteome</keyword>
<dbReference type="InParanoid" id="E4WV14"/>